<feature type="region of interest" description="Disordered" evidence="1">
    <location>
        <begin position="215"/>
        <end position="237"/>
    </location>
</feature>
<feature type="region of interest" description="Disordered" evidence="1">
    <location>
        <begin position="1"/>
        <end position="31"/>
    </location>
</feature>
<organism evidence="2 3">
    <name type="scientific">Pantoea alhagi</name>
    <dbReference type="NCBI Taxonomy" id="1891675"/>
    <lineage>
        <taxon>Bacteria</taxon>
        <taxon>Pseudomonadati</taxon>
        <taxon>Pseudomonadota</taxon>
        <taxon>Gammaproteobacteria</taxon>
        <taxon>Enterobacterales</taxon>
        <taxon>Erwiniaceae</taxon>
        <taxon>Pantoea</taxon>
    </lineage>
</organism>
<gene>
    <name evidence="2" type="ORF">B1H58_04365</name>
</gene>
<sequence length="368" mass="37902">MNVNGGGAVPLLPELPGPQPGGAENAGAQPNTLKSTGGVLNYGGAAANAPLPGEASGDALQAGSGQQSGGMLQGLMMFIGLQALLQTLFSSAGSQQAEQTAQSGASGEALQASSPLLTQGAAGAGQVRTSEHDTSVRPTEENLTGRPPDDNRSAEQILDENPVLKNLGNQKDIKRDQLKERFGDWTADNPDPESRADAAYNMACVLNSIKGLKDREGGDRGDVHTNGKIEGITKDGDARHGTEAGVLKDIAEKGLSALPADGNLPQTKDTHVRKDGTTKDNFQWGMGEIGRVLSNIPILKSVLAPVFNNIGEARTLGEVFTGGLTGLAEGAMSAARGPVGWAVTAATDTVSIALENVNKNKKDPPPFS</sequence>
<dbReference type="AlphaFoldDB" id="A0A1W6BAU5"/>
<feature type="region of interest" description="Disordered" evidence="1">
    <location>
        <begin position="120"/>
        <end position="172"/>
    </location>
</feature>
<dbReference type="Proteomes" id="UP000192900">
    <property type="component" value="Chromosome"/>
</dbReference>
<keyword evidence="3" id="KW-1185">Reference proteome</keyword>
<proteinExistence type="predicted"/>
<feature type="compositionally biased region" description="Basic and acidic residues" evidence="1">
    <location>
        <begin position="129"/>
        <end position="140"/>
    </location>
</feature>
<dbReference type="KEGG" id="palh:B1H58_04365"/>
<accession>A0A1W6BAU5</accession>
<protein>
    <submittedName>
        <fullName evidence="2">Uncharacterized protein</fullName>
    </submittedName>
</protein>
<name>A0A1W6BAU5_9GAMM</name>
<evidence type="ECO:0000256" key="1">
    <source>
        <dbReference type="SAM" id="MobiDB-lite"/>
    </source>
</evidence>
<evidence type="ECO:0000313" key="2">
    <source>
        <dbReference type="EMBL" id="ARJ44194.1"/>
    </source>
</evidence>
<dbReference type="EMBL" id="CP019706">
    <property type="protein sequence ID" value="ARJ44194.1"/>
    <property type="molecule type" value="Genomic_DNA"/>
</dbReference>
<reference evidence="2 3" key="1">
    <citation type="submission" date="2017-02" db="EMBL/GenBank/DDBJ databases">
        <title>Complete genome sequence of the drought resistance-promoting endophyte Pantoea alhagi LTYR-11Z.</title>
        <authorList>
            <person name="Zhang L."/>
        </authorList>
    </citation>
    <scope>NUCLEOTIDE SEQUENCE [LARGE SCALE GENOMIC DNA]</scope>
    <source>
        <strain evidence="2 3">LTYR-11Z</strain>
    </source>
</reference>
<evidence type="ECO:0000313" key="3">
    <source>
        <dbReference type="Proteomes" id="UP000192900"/>
    </source>
</evidence>